<keyword evidence="8" id="KW-1185">Reference proteome</keyword>
<dbReference type="PIRSF" id="PIRSF005426">
    <property type="entry name" value="Frp"/>
    <property type="match status" value="1"/>
</dbReference>
<evidence type="ECO:0000313" key="7">
    <source>
        <dbReference type="EMBL" id="MFD1398091.1"/>
    </source>
</evidence>
<sequence>MTEQPLKHRSIRDFAAAPSAAQQAALETTAQETASSNYLQQFTLIKVTDTTKKQAVAELTHCPFVAGPGLLYVFVLDTHRNLRQVPDADAHNLTGWAALLAGAADCQLAAQALVSEAETQGLGTCYLGSILNDSRQMISLLKLPRHTFPLLGVMVGVPEGLSQPKPRLPHAVVVGDNQYPTWDAAALQDYDNTTRDYYRNRPVNARDSGFVDMLLAYTKTDLHQRDEIGQILKVQGFELPQ</sequence>
<evidence type="ECO:0000259" key="6">
    <source>
        <dbReference type="Pfam" id="PF00881"/>
    </source>
</evidence>
<evidence type="ECO:0000256" key="4">
    <source>
        <dbReference type="ARBA" id="ARBA00023002"/>
    </source>
</evidence>
<comment type="similarity">
    <text evidence="1 5">Belongs to the flavin oxidoreductase frp family.</text>
</comment>
<accession>A0ABW4BC73</accession>
<keyword evidence="2 5" id="KW-0285">Flavoprotein</keyword>
<reference evidence="8" key="1">
    <citation type="journal article" date="2019" name="Int. J. Syst. Evol. Microbiol.">
        <title>The Global Catalogue of Microorganisms (GCM) 10K type strain sequencing project: providing services to taxonomists for standard genome sequencing and annotation.</title>
        <authorList>
            <consortium name="The Broad Institute Genomics Platform"/>
            <consortium name="The Broad Institute Genome Sequencing Center for Infectious Disease"/>
            <person name="Wu L."/>
            <person name="Ma J."/>
        </authorList>
    </citation>
    <scope>NUCLEOTIDE SEQUENCE [LARGE SCALE GENOMIC DNA]</scope>
    <source>
        <strain evidence="8">CCM 9110</strain>
    </source>
</reference>
<dbReference type="Proteomes" id="UP001597199">
    <property type="component" value="Unassembled WGS sequence"/>
</dbReference>
<gene>
    <name evidence="7" type="ORF">ACFQ41_02070</name>
</gene>
<protein>
    <submittedName>
        <fullName evidence="7">Nitroreductase family protein</fullName>
    </submittedName>
</protein>
<dbReference type="Gene3D" id="3.40.109.10">
    <property type="entry name" value="NADH Oxidase"/>
    <property type="match status" value="1"/>
</dbReference>
<dbReference type="PANTHER" id="PTHR43425:SF2">
    <property type="entry name" value="OXYGEN-INSENSITIVE NADPH NITROREDUCTASE"/>
    <property type="match status" value="1"/>
</dbReference>
<dbReference type="EMBL" id="JBHTOA010000015">
    <property type="protein sequence ID" value="MFD1398091.1"/>
    <property type="molecule type" value="Genomic_DNA"/>
</dbReference>
<dbReference type="InterPro" id="IPR000415">
    <property type="entry name" value="Nitroreductase-like"/>
</dbReference>
<evidence type="ECO:0000313" key="8">
    <source>
        <dbReference type="Proteomes" id="UP001597199"/>
    </source>
</evidence>
<proteinExistence type="inferred from homology"/>
<dbReference type="RefSeq" id="WP_204118638.1">
    <property type="nucleotide sequence ID" value="NZ_BOLV01000006.1"/>
</dbReference>
<dbReference type="PANTHER" id="PTHR43425">
    <property type="entry name" value="OXYGEN-INSENSITIVE NADPH NITROREDUCTASE"/>
    <property type="match status" value="1"/>
</dbReference>
<dbReference type="InterPro" id="IPR029479">
    <property type="entry name" value="Nitroreductase"/>
</dbReference>
<keyword evidence="5" id="KW-0521">NADP</keyword>
<feature type="domain" description="Nitroreductase" evidence="6">
    <location>
        <begin position="59"/>
        <end position="156"/>
    </location>
</feature>
<dbReference type="InterPro" id="IPR016446">
    <property type="entry name" value="Flavin_OxRdtase_Frp"/>
</dbReference>
<organism evidence="7 8">
    <name type="scientific">Lacticaseibacillus suilingensis</name>
    <dbReference type="NCBI Taxonomy" id="2799577"/>
    <lineage>
        <taxon>Bacteria</taxon>
        <taxon>Bacillati</taxon>
        <taxon>Bacillota</taxon>
        <taxon>Bacilli</taxon>
        <taxon>Lactobacillales</taxon>
        <taxon>Lactobacillaceae</taxon>
        <taxon>Lacticaseibacillus</taxon>
    </lineage>
</organism>
<name>A0ABW4BC73_9LACO</name>
<comment type="caution">
    <text evidence="7">The sequence shown here is derived from an EMBL/GenBank/DDBJ whole genome shotgun (WGS) entry which is preliminary data.</text>
</comment>
<evidence type="ECO:0000256" key="3">
    <source>
        <dbReference type="ARBA" id="ARBA00022643"/>
    </source>
</evidence>
<keyword evidence="3 5" id="KW-0288">FMN</keyword>
<dbReference type="Pfam" id="PF00881">
    <property type="entry name" value="Nitroreductase"/>
    <property type="match status" value="1"/>
</dbReference>
<dbReference type="SUPFAM" id="SSF55469">
    <property type="entry name" value="FMN-dependent nitroreductase-like"/>
    <property type="match status" value="1"/>
</dbReference>
<evidence type="ECO:0000256" key="5">
    <source>
        <dbReference type="PIRNR" id="PIRNR005426"/>
    </source>
</evidence>
<evidence type="ECO:0000256" key="2">
    <source>
        <dbReference type="ARBA" id="ARBA00022630"/>
    </source>
</evidence>
<keyword evidence="4 5" id="KW-0560">Oxidoreductase</keyword>
<evidence type="ECO:0000256" key="1">
    <source>
        <dbReference type="ARBA" id="ARBA00008366"/>
    </source>
</evidence>